<name>A0A7C1H6L1_9BACT</name>
<dbReference type="EMBL" id="DSBT01000204">
    <property type="protein sequence ID" value="HDP77986.1"/>
    <property type="molecule type" value="Genomic_DNA"/>
</dbReference>
<dbReference type="PROSITE" id="PS50902">
    <property type="entry name" value="FLAVODOXIN_LIKE"/>
    <property type="match status" value="1"/>
</dbReference>
<organism evidence="2">
    <name type="scientific">Mesotoga infera</name>
    <dbReference type="NCBI Taxonomy" id="1236046"/>
    <lineage>
        <taxon>Bacteria</taxon>
        <taxon>Thermotogati</taxon>
        <taxon>Thermotogota</taxon>
        <taxon>Thermotogae</taxon>
        <taxon>Kosmotogales</taxon>
        <taxon>Kosmotogaceae</taxon>
        <taxon>Mesotoga</taxon>
    </lineage>
</organism>
<dbReference type="AlphaFoldDB" id="A0A7C1H6L1"/>
<protein>
    <recommendedName>
        <fullName evidence="1">Flavodoxin-like domain-containing protein</fullName>
    </recommendedName>
</protein>
<evidence type="ECO:0000313" key="2">
    <source>
        <dbReference type="EMBL" id="HDP77986.1"/>
    </source>
</evidence>
<dbReference type="Pfam" id="PF12724">
    <property type="entry name" value="Flavodoxin_5"/>
    <property type="match status" value="1"/>
</dbReference>
<dbReference type="InterPro" id="IPR026816">
    <property type="entry name" value="Flavodoxin_dom"/>
</dbReference>
<evidence type="ECO:0000259" key="1">
    <source>
        <dbReference type="PROSITE" id="PS50902"/>
    </source>
</evidence>
<dbReference type="GO" id="GO:0070819">
    <property type="term" value="F:menaquinone-dependent protoporphyrinogen oxidase activity"/>
    <property type="evidence" value="ECO:0007669"/>
    <property type="project" value="TreeGrafter"/>
</dbReference>
<dbReference type="GO" id="GO:0006783">
    <property type="term" value="P:heme biosynthetic process"/>
    <property type="evidence" value="ECO:0007669"/>
    <property type="project" value="TreeGrafter"/>
</dbReference>
<feature type="domain" description="Flavodoxin-like" evidence="1">
    <location>
        <begin position="5"/>
        <end position="164"/>
    </location>
</feature>
<dbReference type="Proteomes" id="UP000886198">
    <property type="component" value="Unassembled WGS sequence"/>
</dbReference>
<sequence length="164" mass="18694">MKKKTLVAYATKRGSTAEIAEKIGEVLEKRQVQVDVMPVREVVDLSPYKTVILGTAIYIGLWRREAVKFLKTYADELAKMTFWIFLSGPTGEGDPLELLDGWRFPESMRHMIEQIKPAEITCFGGRIESCKMNPFEKMIIKKVGAKIGDFRNWGSIASWANEIY</sequence>
<proteinExistence type="predicted"/>
<dbReference type="PANTHER" id="PTHR38030">
    <property type="entry name" value="PROTOPORPHYRINOGEN IX DEHYDROGENASE [MENAQUINONE]"/>
    <property type="match status" value="1"/>
</dbReference>
<dbReference type="InterPro" id="IPR008254">
    <property type="entry name" value="Flavodoxin/NO_synth"/>
</dbReference>
<dbReference type="Gene3D" id="3.40.50.360">
    <property type="match status" value="1"/>
</dbReference>
<dbReference type="GO" id="GO:0010181">
    <property type="term" value="F:FMN binding"/>
    <property type="evidence" value="ECO:0007669"/>
    <property type="project" value="InterPro"/>
</dbReference>
<dbReference type="InterPro" id="IPR029039">
    <property type="entry name" value="Flavoprotein-like_sf"/>
</dbReference>
<gene>
    <name evidence="2" type="ORF">ENN47_07365</name>
</gene>
<dbReference type="PANTHER" id="PTHR38030:SF2">
    <property type="entry name" value="PROTOPORPHYRINOGEN IX DEHYDROGENASE [QUINONE]"/>
    <property type="match status" value="1"/>
</dbReference>
<dbReference type="InterPro" id="IPR052200">
    <property type="entry name" value="Protoporphyrinogen_IX_DH"/>
</dbReference>
<accession>A0A7C1H6L1</accession>
<comment type="caution">
    <text evidence="2">The sequence shown here is derived from an EMBL/GenBank/DDBJ whole genome shotgun (WGS) entry which is preliminary data.</text>
</comment>
<dbReference type="SUPFAM" id="SSF52218">
    <property type="entry name" value="Flavoproteins"/>
    <property type="match status" value="1"/>
</dbReference>
<reference evidence="2" key="1">
    <citation type="journal article" date="2020" name="mSystems">
        <title>Genome- and Community-Level Interaction Insights into Carbon Utilization and Element Cycling Functions of Hydrothermarchaeota in Hydrothermal Sediment.</title>
        <authorList>
            <person name="Zhou Z."/>
            <person name="Liu Y."/>
            <person name="Xu W."/>
            <person name="Pan J."/>
            <person name="Luo Z.H."/>
            <person name="Li M."/>
        </authorList>
    </citation>
    <scope>NUCLEOTIDE SEQUENCE [LARGE SCALE GENOMIC DNA]</scope>
    <source>
        <strain evidence="2">SpSt-1179</strain>
    </source>
</reference>